<reference evidence="1 2" key="1">
    <citation type="submission" date="2019-11" db="EMBL/GenBank/DDBJ databases">
        <title>Maribacter lutea sp. nov., a marine bacterium isolated from intertidal sand.</title>
        <authorList>
            <person name="Liu A."/>
        </authorList>
    </citation>
    <scope>NUCLEOTIDE SEQUENCE [LARGE SCALE GENOMIC DNA]</scope>
    <source>
        <strain evidence="1 2">RZ05</strain>
    </source>
</reference>
<evidence type="ECO:0000313" key="2">
    <source>
        <dbReference type="Proteomes" id="UP000443153"/>
    </source>
</evidence>
<evidence type="ECO:0000313" key="1">
    <source>
        <dbReference type="EMBL" id="MRX65784.1"/>
    </source>
</evidence>
<protein>
    <submittedName>
        <fullName evidence="1">GTPase</fullName>
    </submittedName>
</protein>
<dbReference type="EMBL" id="WKJH01000028">
    <property type="protein sequence ID" value="MRX65784.1"/>
    <property type="molecule type" value="Genomic_DNA"/>
</dbReference>
<gene>
    <name evidence="1" type="ORF">GJ691_16655</name>
</gene>
<organism evidence="1 2">
    <name type="scientific">Maribacter luteus</name>
    <dbReference type="NCBI Taxonomy" id="2594478"/>
    <lineage>
        <taxon>Bacteria</taxon>
        <taxon>Pseudomonadati</taxon>
        <taxon>Bacteroidota</taxon>
        <taxon>Flavobacteriia</taxon>
        <taxon>Flavobacteriales</taxon>
        <taxon>Flavobacteriaceae</taxon>
        <taxon>Maribacter</taxon>
    </lineage>
</organism>
<dbReference type="AlphaFoldDB" id="A0A6I2MTY0"/>
<dbReference type="OrthoDB" id="572467at2"/>
<dbReference type="Proteomes" id="UP000443153">
    <property type="component" value="Unassembled WGS sequence"/>
</dbReference>
<keyword evidence="2" id="KW-1185">Reference proteome</keyword>
<sequence length="131" mass="15202">MKTSFKGESNQEKLVFVYNADSGIRNAIIDSAHKILSPGTYDCKLCGITFGVFGERKIWKDFREKASCEMEFLHKDEFQKNYASKFVYAFEYPVILIASNENFEVFISKEELEGLEKPEELIQLVNKRIKL</sequence>
<accession>A0A6I2MTY0</accession>
<dbReference type="RefSeq" id="WP_154368952.1">
    <property type="nucleotide sequence ID" value="NZ_WKJH01000028.1"/>
</dbReference>
<name>A0A6I2MTY0_9FLAO</name>
<comment type="caution">
    <text evidence="1">The sequence shown here is derived from an EMBL/GenBank/DDBJ whole genome shotgun (WGS) entry which is preliminary data.</text>
</comment>
<proteinExistence type="predicted"/>